<comment type="function">
    <text evidence="1">Is involved in generating a small heat-stable compound (Nod), an acylated oligomer of N-acetylglucosamine, that stimulates mitosis in various plant protoplasts.</text>
</comment>
<proteinExistence type="inferred from homology"/>
<dbReference type="PROSITE" id="PS51677">
    <property type="entry name" value="NODB"/>
    <property type="match status" value="1"/>
</dbReference>
<accession>A0A6I4TEI2</accession>
<dbReference type="SUPFAM" id="SSF88713">
    <property type="entry name" value="Glycoside hydrolase/deacetylase"/>
    <property type="match status" value="1"/>
</dbReference>
<gene>
    <name evidence="6" type="ORF">GRI40_10530</name>
</gene>
<dbReference type="Proteomes" id="UP000439522">
    <property type="component" value="Unassembled WGS sequence"/>
</dbReference>
<feature type="domain" description="NodB homology" evidence="5">
    <location>
        <begin position="1"/>
        <end position="135"/>
    </location>
</feature>
<dbReference type="GO" id="GO:0005975">
    <property type="term" value="P:carbohydrate metabolic process"/>
    <property type="evidence" value="ECO:0007669"/>
    <property type="project" value="InterPro"/>
</dbReference>
<evidence type="ECO:0000256" key="4">
    <source>
        <dbReference type="ARBA" id="ARBA00032976"/>
    </source>
</evidence>
<sequence>MSAADLRSLVRGGMTVGLHGRDHLDWRRLDENALADELVGARHTIAAAAGRSVDEVAIPFGAYDRRVIRRLQEEGFARILTSDRGTFRPSARIWNRTSIRDDMTDAEIGAILSGHARPATRIRRAASRFARRHLR</sequence>
<dbReference type="EMBL" id="WTZA01000002">
    <property type="protein sequence ID" value="MXO75652.1"/>
    <property type="molecule type" value="Genomic_DNA"/>
</dbReference>
<dbReference type="GO" id="GO:0016810">
    <property type="term" value="F:hydrolase activity, acting on carbon-nitrogen (but not peptide) bonds"/>
    <property type="evidence" value="ECO:0007669"/>
    <property type="project" value="InterPro"/>
</dbReference>
<keyword evidence="7" id="KW-1185">Reference proteome</keyword>
<comment type="similarity">
    <text evidence="2">Belongs to the polysaccharide deacetylase family.</text>
</comment>
<evidence type="ECO:0000256" key="3">
    <source>
        <dbReference type="ARBA" id="ARBA00020071"/>
    </source>
</evidence>
<dbReference type="OrthoDB" id="9763050at2"/>
<dbReference type="Pfam" id="PF01522">
    <property type="entry name" value="Polysacc_deac_1"/>
    <property type="match status" value="1"/>
</dbReference>
<dbReference type="CDD" id="cd10918">
    <property type="entry name" value="CE4_NodB_like_5s_6s"/>
    <property type="match status" value="1"/>
</dbReference>
<evidence type="ECO:0000259" key="5">
    <source>
        <dbReference type="PROSITE" id="PS51677"/>
    </source>
</evidence>
<dbReference type="InterPro" id="IPR011330">
    <property type="entry name" value="Glyco_hydro/deAcase_b/a-brl"/>
</dbReference>
<dbReference type="InterPro" id="IPR002509">
    <property type="entry name" value="NODB_dom"/>
</dbReference>
<evidence type="ECO:0000313" key="6">
    <source>
        <dbReference type="EMBL" id="MXO75652.1"/>
    </source>
</evidence>
<evidence type="ECO:0000256" key="2">
    <source>
        <dbReference type="ARBA" id="ARBA00010973"/>
    </source>
</evidence>
<reference evidence="6 7" key="1">
    <citation type="submission" date="2019-12" db="EMBL/GenBank/DDBJ databases">
        <title>Genomic-based taxomic classification of the family Erythrobacteraceae.</title>
        <authorList>
            <person name="Xu L."/>
        </authorList>
    </citation>
    <scope>NUCLEOTIDE SEQUENCE [LARGE SCALE GENOMIC DNA]</scope>
    <source>
        <strain evidence="6 7">100921-2</strain>
    </source>
</reference>
<comment type="caution">
    <text evidence="6">The sequence shown here is derived from an EMBL/GenBank/DDBJ whole genome shotgun (WGS) entry which is preliminary data.</text>
</comment>
<evidence type="ECO:0000313" key="7">
    <source>
        <dbReference type="Proteomes" id="UP000439522"/>
    </source>
</evidence>
<name>A0A6I4TEI2_9SPHN</name>
<dbReference type="AlphaFoldDB" id="A0A6I4TEI2"/>
<protein>
    <recommendedName>
        <fullName evidence="3">Chitooligosaccharide deacetylase</fullName>
    </recommendedName>
    <alternativeName>
        <fullName evidence="4">Nodulation protein B</fullName>
    </alternativeName>
</protein>
<dbReference type="Gene3D" id="3.20.20.370">
    <property type="entry name" value="Glycoside hydrolase/deacetylase"/>
    <property type="match status" value="1"/>
</dbReference>
<organism evidence="6 7">
    <name type="scientific">Tsuneonella aeria</name>
    <dbReference type="NCBI Taxonomy" id="1837929"/>
    <lineage>
        <taxon>Bacteria</taxon>
        <taxon>Pseudomonadati</taxon>
        <taxon>Pseudomonadota</taxon>
        <taxon>Alphaproteobacteria</taxon>
        <taxon>Sphingomonadales</taxon>
        <taxon>Erythrobacteraceae</taxon>
        <taxon>Tsuneonella</taxon>
    </lineage>
</organism>
<evidence type="ECO:0000256" key="1">
    <source>
        <dbReference type="ARBA" id="ARBA00003236"/>
    </source>
</evidence>